<evidence type="ECO:0000256" key="1">
    <source>
        <dbReference type="SAM" id="MobiDB-lite"/>
    </source>
</evidence>
<reference evidence="2" key="1">
    <citation type="submission" date="2024-02" db="EMBL/GenBank/DDBJ databases">
        <authorList>
            <consortium name="ELIXIR-Norway"/>
            <consortium name="Elixir Norway"/>
        </authorList>
    </citation>
    <scope>NUCLEOTIDE SEQUENCE</scope>
</reference>
<evidence type="ECO:0000313" key="3">
    <source>
        <dbReference type="Proteomes" id="UP001497444"/>
    </source>
</evidence>
<evidence type="ECO:0000313" key="2">
    <source>
        <dbReference type="EMBL" id="CAK9275430.1"/>
    </source>
</evidence>
<feature type="compositionally biased region" description="Basic and acidic residues" evidence="1">
    <location>
        <begin position="29"/>
        <end position="39"/>
    </location>
</feature>
<proteinExistence type="predicted"/>
<dbReference type="EMBL" id="OZ020101">
    <property type="protein sequence ID" value="CAK9275430.1"/>
    <property type="molecule type" value="Genomic_DNA"/>
</dbReference>
<name>A0ABP0XAE6_9BRYO</name>
<dbReference type="Proteomes" id="UP001497444">
    <property type="component" value="Chromosome 6"/>
</dbReference>
<keyword evidence="3" id="KW-1185">Reference proteome</keyword>
<organism evidence="2 3">
    <name type="scientific">Sphagnum jensenii</name>
    <dbReference type="NCBI Taxonomy" id="128206"/>
    <lineage>
        <taxon>Eukaryota</taxon>
        <taxon>Viridiplantae</taxon>
        <taxon>Streptophyta</taxon>
        <taxon>Embryophyta</taxon>
        <taxon>Bryophyta</taxon>
        <taxon>Sphagnophytina</taxon>
        <taxon>Sphagnopsida</taxon>
        <taxon>Sphagnales</taxon>
        <taxon>Sphagnaceae</taxon>
        <taxon>Sphagnum</taxon>
    </lineage>
</organism>
<feature type="region of interest" description="Disordered" evidence="1">
    <location>
        <begin position="1"/>
        <end position="50"/>
    </location>
</feature>
<accession>A0ABP0XAE6</accession>
<gene>
    <name evidence="2" type="ORF">CSSPJE1EN1_LOCUS20908</name>
</gene>
<sequence>MPKAPPRNCSPSGSRKPRTSTGMPLARIESAKRGRDRRVCGGKPGKRVHQTRVMASTTRAAVAGGELGSPQVIAYSQV</sequence>
<protein>
    <submittedName>
        <fullName evidence="2">Uncharacterized protein</fullName>
    </submittedName>
</protein>